<proteinExistence type="predicted"/>
<accession>X1FGB9</accession>
<gene>
    <name evidence="1" type="ORF">S03H2_21441</name>
</gene>
<dbReference type="AlphaFoldDB" id="X1FGB9"/>
<protein>
    <submittedName>
        <fullName evidence="1">Uncharacterized protein</fullName>
    </submittedName>
</protein>
<evidence type="ECO:0000313" key="1">
    <source>
        <dbReference type="EMBL" id="GAH44681.1"/>
    </source>
</evidence>
<comment type="caution">
    <text evidence="1">The sequence shown here is derived from an EMBL/GenBank/DDBJ whole genome shotgun (WGS) entry which is preliminary data.</text>
</comment>
<sequence>MQNSGIPQILGMSFVLGAGFIDDDILYSGNESFSICEDKEKFASMNAEVFSSVEELMKRIERLLEKGEIGGTLFRK</sequence>
<organism evidence="1">
    <name type="scientific">marine sediment metagenome</name>
    <dbReference type="NCBI Taxonomy" id="412755"/>
    <lineage>
        <taxon>unclassified sequences</taxon>
        <taxon>metagenomes</taxon>
        <taxon>ecological metagenomes</taxon>
    </lineage>
</organism>
<name>X1FGB9_9ZZZZ</name>
<reference evidence="1" key="1">
    <citation type="journal article" date="2014" name="Front. Microbiol.">
        <title>High frequency of phylogenetically diverse reductive dehalogenase-homologous genes in deep subseafloor sedimentary metagenomes.</title>
        <authorList>
            <person name="Kawai M."/>
            <person name="Futagami T."/>
            <person name="Toyoda A."/>
            <person name="Takaki Y."/>
            <person name="Nishi S."/>
            <person name="Hori S."/>
            <person name="Arai W."/>
            <person name="Tsubouchi T."/>
            <person name="Morono Y."/>
            <person name="Uchiyama I."/>
            <person name="Ito T."/>
            <person name="Fujiyama A."/>
            <person name="Inagaki F."/>
            <person name="Takami H."/>
        </authorList>
    </citation>
    <scope>NUCLEOTIDE SEQUENCE</scope>
    <source>
        <strain evidence="1">Expedition CK06-06</strain>
    </source>
</reference>
<dbReference type="EMBL" id="BARU01011415">
    <property type="protein sequence ID" value="GAH44681.1"/>
    <property type="molecule type" value="Genomic_DNA"/>
</dbReference>